<sequence length="92" mass="10511">MSSRRDLKKLINNSIGLLYNDLIFYKVFTVNANKEKADALIDQIADSHLELINRVSTVEGKEVKSRTKAYYSKIKSDLKSLVDNYGKEIQSL</sequence>
<dbReference type="Proteomes" id="UP000297861">
    <property type="component" value="Unassembled WGS sequence"/>
</dbReference>
<proteinExistence type="predicted"/>
<dbReference type="OrthoDB" id="1121857at2"/>
<comment type="caution">
    <text evidence="1">The sequence shown here is derived from an EMBL/GenBank/DDBJ whole genome shotgun (WGS) entry which is preliminary data.</text>
</comment>
<dbReference type="STRING" id="1121485.GCA_000426485_02119"/>
<organism evidence="1 2">
    <name type="scientific">Dysgonomonas capnocytophagoides</name>
    <dbReference type="NCBI Taxonomy" id="45254"/>
    <lineage>
        <taxon>Bacteria</taxon>
        <taxon>Pseudomonadati</taxon>
        <taxon>Bacteroidota</taxon>
        <taxon>Bacteroidia</taxon>
        <taxon>Bacteroidales</taxon>
        <taxon>Dysgonomonadaceae</taxon>
        <taxon>Dysgonomonas</taxon>
    </lineage>
</organism>
<evidence type="ECO:0000313" key="1">
    <source>
        <dbReference type="EMBL" id="TFD96794.1"/>
    </source>
</evidence>
<gene>
    <name evidence="1" type="ORF">E2605_08215</name>
</gene>
<accession>A0A4Y8L3Q2</accession>
<dbReference type="EMBL" id="SOML01000004">
    <property type="protein sequence ID" value="TFD96794.1"/>
    <property type="molecule type" value="Genomic_DNA"/>
</dbReference>
<name>A0A4Y8L3Q2_9BACT</name>
<dbReference type="AlphaFoldDB" id="A0A4Y8L3Q2"/>
<reference evidence="1 2" key="1">
    <citation type="submission" date="2019-03" db="EMBL/GenBank/DDBJ databases">
        <title>San Antonio Military Medical Center submission to MRSN (WRAIR), pending publication.</title>
        <authorList>
            <person name="Blyth D.M."/>
            <person name="Mccarthy S.L."/>
            <person name="Schall S.E."/>
            <person name="Stam J.A."/>
            <person name="Ong A.C."/>
            <person name="Mcgann P.T."/>
        </authorList>
    </citation>
    <scope>NUCLEOTIDE SEQUENCE [LARGE SCALE GENOMIC DNA]</scope>
    <source>
        <strain evidence="1 2">MRSN571793</strain>
    </source>
</reference>
<keyword evidence="2" id="KW-1185">Reference proteome</keyword>
<protein>
    <submittedName>
        <fullName evidence="1">Uncharacterized protein</fullName>
    </submittedName>
</protein>
<dbReference type="RefSeq" id="WP_026626057.1">
    <property type="nucleotide sequence ID" value="NZ_AP028867.1"/>
</dbReference>
<evidence type="ECO:0000313" key="2">
    <source>
        <dbReference type="Proteomes" id="UP000297861"/>
    </source>
</evidence>